<dbReference type="Proteomes" id="UP000606115">
    <property type="component" value="Unassembled WGS sequence"/>
</dbReference>
<protein>
    <recommendedName>
        <fullName evidence="4">Phage tail assembly protein</fullName>
    </recommendedName>
</protein>
<reference evidence="3" key="1">
    <citation type="journal article" date="2019" name="Int. J. Syst. Evol. Microbiol.">
        <title>The Global Catalogue of Microorganisms (GCM) 10K type strain sequencing project: providing services to taxonomists for standard genome sequencing and annotation.</title>
        <authorList>
            <consortium name="The Broad Institute Genomics Platform"/>
            <consortium name="The Broad Institute Genome Sequencing Center for Infectious Disease"/>
            <person name="Wu L."/>
            <person name="Ma J."/>
        </authorList>
    </citation>
    <scope>NUCLEOTIDE SEQUENCE [LARGE SCALE GENOMIC DNA]</scope>
    <source>
        <strain evidence="3">CGMCC 1.3685</strain>
    </source>
</reference>
<evidence type="ECO:0000256" key="1">
    <source>
        <dbReference type="SAM" id="MobiDB-lite"/>
    </source>
</evidence>
<dbReference type="EMBL" id="BMKX01000015">
    <property type="protein sequence ID" value="GGJ74399.1"/>
    <property type="molecule type" value="Genomic_DNA"/>
</dbReference>
<feature type="region of interest" description="Disordered" evidence="1">
    <location>
        <begin position="96"/>
        <end position="123"/>
    </location>
</feature>
<evidence type="ECO:0000313" key="3">
    <source>
        <dbReference type="Proteomes" id="UP000606115"/>
    </source>
</evidence>
<name>A0ABQ2DY18_9MICC</name>
<keyword evidence="3" id="KW-1185">Reference proteome</keyword>
<dbReference type="GeneID" id="303305988"/>
<feature type="compositionally biased region" description="Basic and acidic residues" evidence="1">
    <location>
        <begin position="101"/>
        <end position="110"/>
    </location>
</feature>
<accession>A0ABQ2DY18</accession>
<sequence length="123" mass="13614">MKLVIQGKEYELREGISKATLGDLYVLKIKSGMGVKGIMEVFRGMEKAESHFDLIETEDGIQALRAMIFLCRRAAGEYLDFDEATDFPMSEMGFLVDDEEKSSADPKETPTDSAPDEGIPAEA</sequence>
<dbReference type="RefSeq" id="WP_188687461.1">
    <property type="nucleotide sequence ID" value="NZ_BMKX01000015.1"/>
</dbReference>
<organism evidence="2 3">
    <name type="scientific">Glutamicibacter ardleyensis</name>
    <dbReference type="NCBI Taxonomy" id="225894"/>
    <lineage>
        <taxon>Bacteria</taxon>
        <taxon>Bacillati</taxon>
        <taxon>Actinomycetota</taxon>
        <taxon>Actinomycetes</taxon>
        <taxon>Micrococcales</taxon>
        <taxon>Micrococcaceae</taxon>
        <taxon>Glutamicibacter</taxon>
    </lineage>
</organism>
<comment type="caution">
    <text evidence="2">The sequence shown here is derived from an EMBL/GenBank/DDBJ whole genome shotgun (WGS) entry which is preliminary data.</text>
</comment>
<evidence type="ECO:0000313" key="2">
    <source>
        <dbReference type="EMBL" id="GGJ74399.1"/>
    </source>
</evidence>
<gene>
    <name evidence="2" type="ORF">GCM10007173_36660</name>
</gene>
<evidence type="ECO:0008006" key="4">
    <source>
        <dbReference type="Google" id="ProtNLM"/>
    </source>
</evidence>
<proteinExistence type="predicted"/>